<evidence type="ECO:0000313" key="2">
    <source>
        <dbReference type="EMBL" id="KAK8725133.1"/>
    </source>
</evidence>
<feature type="region of interest" description="Disordered" evidence="1">
    <location>
        <begin position="1"/>
        <end position="23"/>
    </location>
</feature>
<name>A0AAW0W6E8_CHEQU</name>
<reference evidence="2 3" key="1">
    <citation type="journal article" date="2024" name="BMC Genomics">
        <title>Genome assembly of redclaw crayfish (Cherax quadricarinatus) provides insights into its immune adaptation and hypoxia tolerance.</title>
        <authorList>
            <person name="Liu Z."/>
            <person name="Zheng J."/>
            <person name="Li H."/>
            <person name="Fang K."/>
            <person name="Wang S."/>
            <person name="He J."/>
            <person name="Zhou D."/>
            <person name="Weng S."/>
            <person name="Chi M."/>
            <person name="Gu Z."/>
            <person name="He J."/>
            <person name="Li F."/>
            <person name="Wang M."/>
        </authorList>
    </citation>
    <scope>NUCLEOTIDE SEQUENCE [LARGE SCALE GENOMIC DNA]</scope>
    <source>
        <strain evidence="2">ZL_2023a</strain>
    </source>
</reference>
<dbReference type="AlphaFoldDB" id="A0AAW0W6E8"/>
<dbReference type="EMBL" id="JARKIK010000084">
    <property type="protein sequence ID" value="KAK8725133.1"/>
    <property type="molecule type" value="Genomic_DNA"/>
</dbReference>
<organism evidence="2 3">
    <name type="scientific">Cherax quadricarinatus</name>
    <name type="common">Australian red claw crayfish</name>
    <dbReference type="NCBI Taxonomy" id="27406"/>
    <lineage>
        <taxon>Eukaryota</taxon>
        <taxon>Metazoa</taxon>
        <taxon>Ecdysozoa</taxon>
        <taxon>Arthropoda</taxon>
        <taxon>Crustacea</taxon>
        <taxon>Multicrustacea</taxon>
        <taxon>Malacostraca</taxon>
        <taxon>Eumalacostraca</taxon>
        <taxon>Eucarida</taxon>
        <taxon>Decapoda</taxon>
        <taxon>Pleocyemata</taxon>
        <taxon>Astacidea</taxon>
        <taxon>Parastacoidea</taxon>
        <taxon>Parastacidae</taxon>
        <taxon>Cherax</taxon>
    </lineage>
</organism>
<evidence type="ECO:0000256" key="1">
    <source>
        <dbReference type="SAM" id="MobiDB-lite"/>
    </source>
</evidence>
<keyword evidence="3" id="KW-1185">Reference proteome</keyword>
<accession>A0AAW0W6E8</accession>
<proteinExistence type="predicted"/>
<dbReference type="Proteomes" id="UP001445076">
    <property type="component" value="Unassembled WGS sequence"/>
</dbReference>
<protein>
    <submittedName>
        <fullName evidence="2">Uncharacterized protein</fullName>
    </submittedName>
</protein>
<gene>
    <name evidence="2" type="ORF">OTU49_017488</name>
</gene>
<comment type="caution">
    <text evidence="2">The sequence shown here is derived from an EMBL/GenBank/DDBJ whole genome shotgun (WGS) entry which is preliminary data.</text>
</comment>
<sequence>MPSSDDRFARQNRYGPPPEFPLASSWPGIVHHLSGRNMSALGTCSSLPAATHTLARTSQQVPGLRPFPSCTTYIHAGWRIFHAIAFPAASTLLKPHHLVDRGKGKTRPVLTCLGAGW</sequence>
<evidence type="ECO:0000313" key="3">
    <source>
        <dbReference type="Proteomes" id="UP001445076"/>
    </source>
</evidence>